<evidence type="ECO:0000313" key="2">
    <source>
        <dbReference type="EMBL" id="KAI6650283.1"/>
    </source>
</evidence>
<keyword evidence="1" id="KW-1133">Transmembrane helix</keyword>
<accession>A0AAV7JN74</accession>
<comment type="caution">
    <text evidence="2">The sequence shown here is derived from an EMBL/GenBank/DDBJ whole genome shotgun (WGS) entry which is preliminary data.</text>
</comment>
<keyword evidence="1" id="KW-0812">Transmembrane</keyword>
<protein>
    <submittedName>
        <fullName evidence="2">Uncharacterized protein</fullName>
    </submittedName>
</protein>
<evidence type="ECO:0000313" key="3">
    <source>
        <dbReference type="Proteomes" id="UP001165289"/>
    </source>
</evidence>
<sequence>MAFNPRVQIIVFGIVAIFWAGLSTQIVMYKSILGVSQLYEFLSHPNASTIINHDSYVYMGVEGIVTSFLQTLALMFIIIGSFSSMIDLERTQIFSKLLLTFSECVLLLCVGFSIASSVLDINSPKLVLDIIAAVVYGLYFLFIAVYLILLHLYEVQQEEKVEVDEVFMSETQI</sequence>
<reference evidence="2 3" key="1">
    <citation type="journal article" date="2023" name="BMC Biol.">
        <title>The compact genome of the sponge Oopsacas minuta (Hexactinellida) is lacking key metazoan core genes.</title>
        <authorList>
            <person name="Santini S."/>
            <person name="Schenkelaars Q."/>
            <person name="Jourda C."/>
            <person name="Duchesne M."/>
            <person name="Belahbib H."/>
            <person name="Rocher C."/>
            <person name="Selva M."/>
            <person name="Riesgo A."/>
            <person name="Vervoort M."/>
            <person name="Leys S.P."/>
            <person name="Kodjabachian L."/>
            <person name="Le Bivic A."/>
            <person name="Borchiellini C."/>
            <person name="Claverie J.M."/>
            <person name="Renard E."/>
        </authorList>
    </citation>
    <scope>NUCLEOTIDE SEQUENCE [LARGE SCALE GENOMIC DNA]</scope>
    <source>
        <strain evidence="2">SPO-2</strain>
    </source>
</reference>
<keyword evidence="3" id="KW-1185">Reference proteome</keyword>
<feature type="transmembrane region" description="Helical" evidence="1">
    <location>
        <begin position="64"/>
        <end position="85"/>
    </location>
</feature>
<name>A0AAV7JN74_9METZ</name>
<dbReference type="EMBL" id="JAKMXF010000312">
    <property type="protein sequence ID" value="KAI6650283.1"/>
    <property type="molecule type" value="Genomic_DNA"/>
</dbReference>
<evidence type="ECO:0000256" key="1">
    <source>
        <dbReference type="SAM" id="Phobius"/>
    </source>
</evidence>
<dbReference type="AlphaFoldDB" id="A0AAV7JN74"/>
<feature type="transmembrane region" description="Helical" evidence="1">
    <location>
        <begin position="97"/>
        <end position="118"/>
    </location>
</feature>
<gene>
    <name evidence="2" type="ORF">LOD99_5962</name>
</gene>
<organism evidence="2 3">
    <name type="scientific">Oopsacas minuta</name>
    <dbReference type="NCBI Taxonomy" id="111878"/>
    <lineage>
        <taxon>Eukaryota</taxon>
        <taxon>Metazoa</taxon>
        <taxon>Porifera</taxon>
        <taxon>Hexactinellida</taxon>
        <taxon>Hexasterophora</taxon>
        <taxon>Lyssacinosida</taxon>
        <taxon>Leucopsacidae</taxon>
        <taxon>Oopsacas</taxon>
    </lineage>
</organism>
<dbReference type="Proteomes" id="UP001165289">
    <property type="component" value="Unassembled WGS sequence"/>
</dbReference>
<keyword evidence="1" id="KW-0472">Membrane</keyword>
<feature type="transmembrane region" description="Helical" evidence="1">
    <location>
        <begin position="130"/>
        <end position="150"/>
    </location>
</feature>
<proteinExistence type="predicted"/>
<feature type="transmembrane region" description="Helical" evidence="1">
    <location>
        <begin position="7"/>
        <end position="29"/>
    </location>
</feature>